<gene>
    <name evidence="2" type="ORF">H4219_005758</name>
</gene>
<proteinExistence type="predicted"/>
<dbReference type="AlphaFoldDB" id="A0A9W8DJ78"/>
<feature type="compositionally biased region" description="Pro residues" evidence="1">
    <location>
        <begin position="57"/>
        <end position="69"/>
    </location>
</feature>
<evidence type="ECO:0000256" key="1">
    <source>
        <dbReference type="SAM" id="MobiDB-lite"/>
    </source>
</evidence>
<feature type="compositionally biased region" description="Basic residues" evidence="1">
    <location>
        <begin position="107"/>
        <end position="116"/>
    </location>
</feature>
<evidence type="ECO:0000313" key="2">
    <source>
        <dbReference type="EMBL" id="KAJ1912002.1"/>
    </source>
</evidence>
<keyword evidence="3" id="KW-1185">Reference proteome</keyword>
<dbReference type="Proteomes" id="UP001150538">
    <property type="component" value="Unassembled WGS sequence"/>
</dbReference>
<dbReference type="EMBL" id="JANBPU010000387">
    <property type="protein sequence ID" value="KAJ1912002.1"/>
    <property type="molecule type" value="Genomic_DNA"/>
</dbReference>
<feature type="region of interest" description="Disordered" evidence="1">
    <location>
        <begin position="107"/>
        <end position="128"/>
    </location>
</feature>
<reference evidence="2" key="1">
    <citation type="submission" date="2022-07" db="EMBL/GenBank/DDBJ databases">
        <title>Phylogenomic reconstructions and comparative analyses of Kickxellomycotina fungi.</title>
        <authorList>
            <person name="Reynolds N.K."/>
            <person name="Stajich J.E."/>
            <person name="Barry K."/>
            <person name="Grigoriev I.V."/>
            <person name="Crous P."/>
            <person name="Smith M.E."/>
        </authorList>
    </citation>
    <scope>NUCLEOTIDE SEQUENCE</scope>
    <source>
        <strain evidence="2">NBRC 100468</strain>
    </source>
</reference>
<evidence type="ECO:0000313" key="3">
    <source>
        <dbReference type="Proteomes" id="UP001150538"/>
    </source>
</evidence>
<feature type="region of interest" description="Disordered" evidence="1">
    <location>
        <begin position="25"/>
        <end position="75"/>
    </location>
</feature>
<organism evidence="2 3">
    <name type="scientific">Mycoemilia scoparia</name>
    <dbReference type="NCBI Taxonomy" id="417184"/>
    <lineage>
        <taxon>Eukaryota</taxon>
        <taxon>Fungi</taxon>
        <taxon>Fungi incertae sedis</taxon>
        <taxon>Zoopagomycota</taxon>
        <taxon>Kickxellomycotina</taxon>
        <taxon>Kickxellomycetes</taxon>
        <taxon>Kickxellales</taxon>
        <taxon>Kickxellaceae</taxon>
        <taxon>Mycoemilia</taxon>
    </lineage>
</organism>
<accession>A0A9W8DJ78</accession>
<comment type="caution">
    <text evidence="2">The sequence shown here is derived from an EMBL/GenBank/DDBJ whole genome shotgun (WGS) entry which is preliminary data.</text>
</comment>
<sequence length="128" mass="14916">MSTNDKEIHKVIQFLNDLKIIHEQPLDNQQSQDDKVVESTSASVTPDLPSLRYQPTPGVPLPLHRPFPNPTVISNGQKHQWRLPYTKRGKLLTRKPLLTEEFIEKKRQRQRVRQAKTGKTFSRHPFLC</sequence>
<name>A0A9W8DJ78_9FUNG</name>
<protein>
    <submittedName>
        <fullName evidence="2">Uncharacterized protein</fullName>
    </submittedName>
</protein>